<dbReference type="AlphaFoldDB" id="A0A0A0F3H1"/>
<feature type="region of interest" description="Disordered" evidence="1">
    <location>
        <begin position="126"/>
        <end position="178"/>
    </location>
</feature>
<dbReference type="STRING" id="1385517.N800_09940"/>
<dbReference type="NCBIfam" id="NF008769">
    <property type="entry name" value="PRK11798.2-5"/>
    <property type="match status" value="1"/>
</dbReference>
<evidence type="ECO:0000256" key="1">
    <source>
        <dbReference type="SAM" id="MobiDB-lite"/>
    </source>
</evidence>
<reference evidence="2 3" key="1">
    <citation type="submission" date="2013-08" db="EMBL/GenBank/DDBJ databases">
        <title>Genome sequencing of Lysobacter.</title>
        <authorList>
            <person name="Zhang S."/>
            <person name="Wang G."/>
        </authorList>
    </citation>
    <scope>NUCLEOTIDE SEQUENCE [LARGE SCALE GENOMIC DNA]</scope>
    <source>
        <strain evidence="2 3">GH1-9</strain>
    </source>
</reference>
<dbReference type="RefSeq" id="WP_036133936.1">
    <property type="nucleotide sequence ID" value="NZ_AVPU01000002.1"/>
</dbReference>
<keyword evidence="3" id="KW-1185">Reference proteome</keyword>
<protein>
    <recommendedName>
        <fullName evidence="4">Peptidase</fullName>
    </recommendedName>
</protein>
<dbReference type="NCBIfam" id="NF008764">
    <property type="entry name" value="PRK11798.1-4"/>
    <property type="match status" value="1"/>
</dbReference>
<dbReference type="InterPro" id="IPR036760">
    <property type="entry name" value="SspB-like_sf"/>
</dbReference>
<name>A0A0A0F3H1_9GAMM</name>
<dbReference type="Pfam" id="PF04386">
    <property type="entry name" value="SspB"/>
    <property type="match status" value="1"/>
</dbReference>
<proteinExistence type="predicted"/>
<dbReference type="GO" id="GO:0045732">
    <property type="term" value="P:positive regulation of protein catabolic process"/>
    <property type="evidence" value="ECO:0007669"/>
    <property type="project" value="TreeGrafter"/>
</dbReference>
<evidence type="ECO:0000313" key="2">
    <source>
        <dbReference type="EMBL" id="KGM55947.1"/>
    </source>
</evidence>
<dbReference type="InterPro" id="IPR007481">
    <property type="entry name" value="SspB"/>
</dbReference>
<dbReference type="Proteomes" id="UP000029998">
    <property type="component" value="Unassembled WGS sequence"/>
</dbReference>
<dbReference type="SUPFAM" id="SSF101738">
    <property type="entry name" value="SspB-like"/>
    <property type="match status" value="1"/>
</dbReference>
<dbReference type="GO" id="GO:0005829">
    <property type="term" value="C:cytosol"/>
    <property type="evidence" value="ECO:0007669"/>
    <property type="project" value="TreeGrafter"/>
</dbReference>
<sequence>MTDQFPPMTSHRPYLLRALYEWIADNGMTPHLLVDATRSGVQVPLHAVKDGRIVLNVAERAVARLEMTNELIRFSARFGGVSQAVSVPVSAVLAIYARETGQGMALPEDMLPGEGDADADDVVAEEEMPPVTSASGRPTLSAVPDAAAADGGDEGGDDPAGPDSPKPRPGGPFLRVVK</sequence>
<evidence type="ECO:0008006" key="4">
    <source>
        <dbReference type="Google" id="ProtNLM"/>
    </source>
</evidence>
<accession>A0A0A0F3H1</accession>
<dbReference type="Gene3D" id="2.30.30.220">
    <property type="entry name" value="SspB-like"/>
    <property type="match status" value="1"/>
</dbReference>
<organism evidence="2 3">
    <name type="scientific">Lysobacter daejeonensis GH1-9</name>
    <dbReference type="NCBI Taxonomy" id="1385517"/>
    <lineage>
        <taxon>Bacteria</taxon>
        <taxon>Pseudomonadati</taxon>
        <taxon>Pseudomonadota</taxon>
        <taxon>Gammaproteobacteria</taxon>
        <taxon>Lysobacterales</taxon>
        <taxon>Lysobacteraceae</taxon>
        <taxon>Aerolutibacter</taxon>
    </lineage>
</organism>
<dbReference type="PANTHER" id="PTHR37486:SF1">
    <property type="entry name" value="STRINGENT STARVATION PROTEIN B"/>
    <property type="match status" value="1"/>
</dbReference>
<comment type="caution">
    <text evidence="2">The sequence shown here is derived from an EMBL/GenBank/DDBJ whole genome shotgun (WGS) entry which is preliminary data.</text>
</comment>
<gene>
    <name evidence="2" type="ORF">N800_09940</name>
</gene>
<dbReference type="PANTHER" id="PTHR37486">
    <property type="entry name" value="STRINGENT STARVATION PROTEIN B"/>
    <property type="match status" value="1"/>
</dbReference>
<dbReference type="GO" id="GO:0005840">
    <property type="term" value="C:ribosome"/>
    <property type="evidence" value="ECO:0007669"/>
    <property type="project" value="TreeGrafter"/>
</dbReference>
<dbReference type="eggNOG" id="COG2969">
    <property type="taxonomic scope" value="Bacteria"/>
</dbReference>
<dbReference type="OrthoDB" id="9797358at2"/>
<evidence type="ECO:0000313" key="3">
    <source>
        <dbReference type="Proteomes" id="UP000029998"/>
    </source>
</evidence>
<dbReference type="EMBL" id="AVPU01000002">
    <property type="protein sequence ID" value="KGM55947.1"/>
    <property type="molecule type" value="Genomic_DNA"/>
</dbReference>